<evidence type="ECO:0000256" key="2">
    <source>
        <dbReference type="SAM" id="Phobius"/>
    </source>
</evidence>
<feature type="region of interest" description="Disordered" evidence="1">
    <location>
        <begin position="261"/>
        <end position="386"/>
    </location>
</feature>
<dbReference type="OMA" id="HICLCIS"/>
<name>E3LY07_CAERE</name>
<feature type="transmembrane region" description="Helical" evidence="2">
    <location>
        <begin position="21"/>
        <end position="40"/>
    </location>
</feature>
<dbReference type="PANTHER" id="PTHR40288">
    <property type="entry name" value="PROTEIN CBG16535-RELATED"/>
    <property type="match status" value="1"/>
</dbReference>
<dbReference type="InParanoid" id="E3LY07"/>
<evidence type="ECO:0000313" key="4">
    <source>
        <dbReference type="Proteomes" id="UP000008281"/>
    </source>
</evidence>
<keyword evidence="4" id="KW-1185">Reference proteome</keyword>
<keyword evidence="2" id="KW-1133">Transmembrane helix</keyword>
<dbReference type="PANTHER" id="PTHR40288:SF2">
    <property type="entry name" value="G PROTEIN-COUPLED RECEPTOR-RELATED"/>
    <property type="match status" value="1"/>
</dbReference>
<dbReference type="eggNOG" id="KOG4416">
    <property type="taxonomic scope" value="Eukaryota"/>
</dbReference>
<feature type="transmembrane region" description="Helical" evidence="2">
    <location>
        <begin position="97"/>
        <end position="118"/>
    </location>
</feature>
<evidence type="ECO:0000256" key="1">
    <source>
        <dbReference type="SAM" id="MobiDB-lite"/>
    </source>
</evidence>
<organism evidence="4">
    <name type="scientific">Caenorhabditis remanei</name>
    <name type="common">Caenorhabditis vulgaris</name>
    <dbReference type="NCBI Taxonomy" id="31234"/>
    <lineage>
        <taxon>Eukaryota</taxon>
        <taxon>Metazoa</taxon>
        <taxon>Ecdysozoa</taxon>
        <taxon>Nematoda</taxon>
        <taxon>Chromadorea</taxon>
        <taxon>Rhabditida</taxon>
        <taxon>Rhabditina</taxon>
        <taxon>Rhabditomorpha</taxon>
        <taxon>Rhabditoidea</taxon>
        <taxon>Rhabditidae</taxon>
        <taxon>Peloderinae</taxon>
        <taxon>Caenorhabditis</taxon>
    </lineage>
</organism>
<dbReference type="FunCoup" id="E3LY07">
    <property type="interactions" value="13"/>
</dbReference>
<dbReference type="Proteomes" id="UP000008281">
    <property type="component" value="Unassembled WGS sequence"/>
</dbReference>
<feature type="transmembrane region" description="Helical" evidence="2">
    <location>
        <begin position="162"/>
        <end position="183"/>
    </location>
</feature>
<dbReference type="STRING" id="31234.E3LY07"/>
<accession>E3LY07</accession>
<feature type="compositionally biased region" description="Acidic residues" evidence="1">
    <location>
        <begin position="316"/>
        <end position="331"/>
    </location>
</feature>
<evidence type="ECO:0000313" key="3">
    <source>
        <dbReference type="EMBL" id="EFO84703.1"/>
    </source>
</evidence>
<dbReference type="HOGENOM" id="CLU_716186_0_0_1"/>
<sequence length="386" mass="44363">MALLKVRDECTKLIGYQFLNSHICLCITLIQLLVCCWAVAQHINSYMTQGKILKCDFLEGSLPLEAVDAVIFDIRLFHYLWGIRGCVAEYLDGGFGRLLWCVSHCLTLFFSIPVTFLAHPKPCLFWPLLFQQSAYGICLLVLLLAALPRIVVVLAAPQAAPLLPIIFYLVGTTLNFFHLYVYWHWYWHVSAMWNSVVRVKFGQRLENANNRSRRDKPRTPKEEIDDAVLHYVPGTKPLEQNHVNHVDNHVLEPKVIIMPPPNPLAYSSPPLQNRQYRRRSSSELPQSTPSRKLLPLQPSESRRHLNHHRPRVYHSDDDDGDSEGEDEDFDDLPTPPPPIFATRLTSDSWENQRLRPSGRRRQLPETPDLPKHGELPQIFSIPHANV</sequence>
<proteinExistence type="predicted"/>
<dbReference type="EMBL" id="DS268418">
    <property type="protein sequence ID" value="EFO84703.1"/>
    <property type="molecule type" value="Genomic_DNA"/>
</dbReference>
<protein>
    <submittedName>
        <fullName evidence="3">Uncharacterized protein</fullName>
    </submittedName>
</protein>
<dbReference type="AlphaFoldDB" id="E3LY07"/>
<keyword evidence="2" id="KW-0812">Transmembrane</keyword>
<reference evidence="3" key="1">
    <citation type="submission" date="2007-07" db="EMBL/GenBank/DDBJ databases">
        <title>PCAP assembly of the Caenorhabditis remanei genome.</title>
        <authorList>
            <consortium name="The Caenorhabditis remanei Sequencing Consortium"/>
            <person name="Wilson R.K."/>
        </authorList>
    </citation>
    <scope>NUCLEOTIDE SEQUENCE [LARGE SCALE GENOMIC DNA]</scope>
    <source>
        <strain evidence="3">PB4641</strain>
    </source>
</reference>
<dbReference type="OrthoDB" id="5820373at2759"/>
<feature type="transmembrane region" description="Helical" evidence="2">
    <location>
        <begin position="134"/>
        <end position="156"/>
    </location>
</feature>
<keyword evidence="2" id="KW-0472">Membrane</keyword>
<gene>
    <name evidence="3" type="ORF">CRE_03948</name>
</gene>